<sequence length="178" mass="19516">MKKHISLPLLASVILLFGCDGEYDAPGYEVQGDEEFIEYSLLYDDAMRSACSDCGVHIGYSEGVAYGSVNPSRMNVAAGRTGESANYAYLEHKYNSIELIPFNISGDLEYQSTIRLDSSSLELVYGELKNKIVCISFASTPTHIVVTGLYSGYWYGGDSNKRCKIVDGARNLLSTVGY</sequence>
<dbReference type="RefSeq" id="WP_273293646.1">
    <property type="nucleotide sequence ID" value="NZ_JBFRUW010000055.1"/>
</dbReference>
<evidence type="ECO:0000313" key="2">
    <source>
        <dbReference type="Proteomes" id="UP001570417"/>
    </source>
</evidence>
<name>A0ABV4NED2_9VIBR</name>
<dbReference type="Proteomes" id="UP001570417">
    <property type="component" value="Unassembled WGS sequence"/>
</dbReference>
<dbReference type="EMBL" id="JBFRUW010000055">
    <property type="protein sequence ID" value="MFA0569532.1"/>
    <property type="molecule type" value="Genomic_DNA"/>
</dbReference>
<gene>
    <name evidence="1" type="ORF">AB4566_14770</name>
</gene>
<keyword evidence="2" id="KW-1185">Reference proteome</keyword>
<accession>A0ABV4NED2</accession>
<reference evidence="1 2" key="1">
    <citation type="journal article" date="2024" name="ISME J.">
        <title>Tailless and filamentous prophages are predominant in marine Vibrio.</title>
        <authorList>
            <person name="Steensen K."/>
            <person name="Seneca J."/>
            <person name="Bartlau N."/>
            <person name="Yu X.A."/>
            <person name="Hussain F.A."/>
            <person name="Polz M.F."/>
        </authorList>
    </citation>
    <scope>NUCLEOTIDE SEQUENCE [LARGE SCALE GENOMIC DNA]</scope>
    <source>
        <strain evidence="1 2">10N.222.51.A1</strain>
    </source>
</reference>
<dbReference type="PROSITE" id="PS51257">
    <property type="entry name" value="PROKAR_LIPOPROTEIN"/>
    <property type="match status" value="1"/>
</dbReference>
<proteinExistence type="predicted"/>
<comment type="caution">
    <text evidence="1">The sequence shown here is derived from an EMBL/GenBank/DDBJ whole genome shotgun (WGS) entry which is preliminary data.</text>
</comment>
<evidence type="ECO:0000313" key="1">
    <source>
        <dbReference type="EMBL" id="MFA0569532.1"/>
    </source>
</evidence>
<protein>
    <submittedName>
        <fullName evidence="1">Uncharacterized protein</fullName>
    </submittedName>
</protein>
<organism evidence="1 2">
    <name type="scientific">Vibrio gallaecicus</name>
    <dbReference type="NCBI Taxonomy" id="552386"/>
    <lineage>
        <taxon>Bacteria</taxon>
        <taxon>Pseudomonadati</taxon>
        <taxon>Pseudomonadota</taxon>
        <taxon>Gammaproteobacteria</taxon>
        <taxon>Vibrionales</taxon>
        <taxon>Vibrionaceae</taxon>
        <taxon>Vibrio</taxon>
    </lineage>
</organism>